<reference evidence="2" key="1">
    <citation type="journal article" date="2024" name="Proc. Natl. Acad. Sci. U.S.A.">
        <title>Extraordinary preservation of gene collinearity over three hundred million years revealed in homosporous lycophytes.</title>
        <authorList>
            <person name="Li C."/>
            <person name="Wickell D."/>
            <person name="Kuo L.Y."/>
            <person name="Chen X."/>
            <person name="Nie B."/>
            <person name="Liao X."/>
            <person name="Peng D."/>
            <person name="Ji J."/>
            <person name="Jenkins J."/>
            <person name="Williams M."/>
            <person name="Shu S."/>
            <person name="Plott C."/>
            <person name="Barry K."/>
            <person name="Rajasekar S."/>
            <person name="Grimwood J."/>
            <person name="Han X."/>
            <person name="Sun S."/>
            <person name="Hou Z."/>
            <person name="He W."/>
            <person name="Dai G."/>
            <person name="Sun C."/>
            <person name="Schmutz J."/>
            <person name="Leebens-Mack J.H."/>
            <person name="Li F.W."/>
            <person name="Wang L."/>
        </authorList>
    </citation>
    <scope>NUCLEOTIDE SEQUENCE [LARGE SCALE GENOMIC DNA]</scope>
    <source>
        <strain evidence="2">cv. PW_Plant_1</strain>
    </source>
</reference>
<proteinExistence type="predicted"/>
<evidence type="ECO:0000313" key="2">
    <source>
        <dbReference type="Proteomes" id="UP001162992"/>
    </source>
</evidence>
<keyword evidence="2" id="KW-1185">Reference proteome</keyword>
<protein>
    <submittedName>
        <fullName evidence="1">Uncharacterized protein</fullName>
    </submittedName>
</protein>
<dbReference type="Proteomes" id="UP001162992">
    <property type="component" value="Chromosome 5"/>
</dbReference>
<sequence>MVIPGAGAAAYRSLRFRNMAVAGGLTAFVASVYVYTMKAVGGSDELQAAVEAFEKEQPKPQITPKPLQ</sequence>
<organism evidence="1 2">
    <name type="scientific">Diphasiastrum complanatum</name>
    <name type="common">Issler's clubmoss</name>
    <name type="synonym">Lycopodium complanatum</name>
    <dbReference type="NCBI Taxonomy" id="34168"/>
    <lineage>
        <taxon>Eukaryota</taxon>
        <taxon>Viridiplantae</taxon>
        <taxon>Streptophyta</taxon>
        <taxon>Embryophyta</taxon>
        <taxon>Tracheophyta</taxon>
        <taxon>Lycopodiopsida</taxon>
        <taxon>Lycopodiales</taxon>
        <taxon>Lycopodiaceae</taxon>
        <taxon>Lycopodioideae</taxon>
        <taxon>Diphasiastrum</taxon>
    </lineage>
</organism>
<evidence type="ECO:0000313" key="1">
    <source>
        <dbReference type="EMBL" id="KAJ7556784.1"/>
    </source>
</evidence>
<name>A0ACC2DR66_DIPCM</name>
<accession>A0ACC2DR66</accession>
<dbReference type="EMBL" id="CM055096">
    <property type="protein sequence ID" value="KAJ7556784.1"/>
    <property type="molecule type" value="Genomic_DNA"/>
</dbReference>
<gene>
    <name evidence="1" type="ORF">O6H91_05G098100</name>
</gene>
<comment type="caution">
    <text evidence="1">The sequence shown here is derived from an EMBL/GenBank/DDBJ whole genome shotgun (WGS) entry which is preliminary data.</text>
</comment>